<protein>
    <submittedName>
        <fullName evidence="4">Short-chain dehydrogenase</fullName>
    </submittedName>
</protein>
<sequence length="242" mass="25750">MSERIWIMGASDGIGAALAREWARRGARLVLSARSHDKLTALAAEIGGAEVLACDVADRGSLEDAARQIKAGGQLDRAITLAALYDPGKVMQIDPDRAAQIVTVNLTGCFNFARAAEPLLKQGGQLALTGSVAGYIGLPQGQIYSATKAGVINLAESLRVELAPAVDVRLICPGFVVTQLTQQNDFDMPALMQPDDAASAILKGLDGRGFEVHFPRRLTLPLKLLRALPYPLALLLTKRLVT</sequence>
<reference evidence="4 5" key="1">
    <citation type="submission" date="2017-12" db="EMBL/GenBank/DDBJ databases">
        <authorList>
            <person name="Hurst M.R.H."/>
        </authorList>
    </citation>
    <scope>NUCLEOTIDE SEQUENCE [LARGE SCALE GENOMIC DNA]</scope>
    <source>
        <strain evidence="4 5">BM15</strain>
    </source>
</reference>
<dbReference type="Proteomes" id="UP000233742">
    <property type="component" value="Chromosome"/>
</dbReference>
<name>A0A2K9F1K4_9RHOB</name>
<dbReference type="RefSeq" id="WP_101459684.1">
    <property type="nucleotide sequence ID" value="NZ_CP025408.1"/>
</dbReference>
<evidence type="ECO:0000256" key="2">
    <source>
        <dbReference type="ARBA" id="ARBA00022857"/>
    </source>
</evidence>
<comment type="similarity">
    <text evidence="1">Belongs to the short-chain dehydrogenases/reductases (SDR) family.</text>
</comment>
<evidence type="ECO:0000256" key="1">
    <source>
        <dbReference type="ARBA" id="ARBA00006484"/>
    </source>
</evidence>
<dbReference type="GO" id="GO:0016491">
    <property type="term" value="F:oxidoreductase activity"/>
    <property type="evidence" value="ECO:0007669"/>
    <property type="project" value="UniProtKB-KW"/>
</dbReference>
<dbReference type="InterPro" id="IPR002347">
    <property type="entry name" value="SDR_fam"/>
</dbReference>
<dbReference type="InterPro" id="IPR020904">
    <property type="entry name" value="Sc_DH/Rdtase_CS"/>
</dbReference>
<evidence type="ECO:0000313" key="5">
    <source>
        <dbReference type="Proteomes" id="UP000233742"/>
    </source>
</evidence>
<keyword evidence="5" id="KW-1185">Reference proteome</keyword>
<dbReference type="OrthoDB" id="335726at2"/>
<dbReference type="PANTHER" id="PTHR43391:SF14">
    <property type="entry name" value="DEHYDROGENASE_REDUCTASE SDR FAMILY PROTEIN 7-LIKE"/>
    <property type="match status" value="1"/>
</dbReference>
<dbReference type="InterPro" id="IPR036291">
    <property type="entry name" value="NAD(P)-bd_dom_sf"/>
</dbReference>
<evidence type="ECO:0000256" key="3">
    <source>
        <dbReference type="ARBA" id="ARBA00023002"/>
    </source>
</evidence>
<keyword evidence="3" id="KW-0560">Oxidoreductase</keyword>
<proteinExistence type="inferred from homology"/>
<dbReference type="AlphaFoldDB" id="A0A2K9F1K4"/>
<keyword evidence="2" id="KW-0521">NADP</keyword>
<accession>A0A2K9F1K4</accession>
<dbReference type="PROSITE" id="PS00061">
    <property type="entry name" value="ADH_SHORT"/>
    <property type="match status" value="1"/>
</dbReference>
<dbReference type="SUPFAM" id="SSF51735">
    <property type="entry name" value="NAD(P)-binding Rossmann-fold domains"/>
    <property type="match status" value="1"/>
</dbReference>
<organism evidence="4 5">
    <name type="scientific">Paracoccus tegillarcae</name>
    <dbReference type="NCBI Taxonomy" id="1529068"/>
    <lineage>
        <taxon>Bacteria</taxon>
        <taxon>Pseudomonadati</taxon>
        <taxon>Pseudomonadota</taxon>
        <taxon>Alphaproteobacteria</taxon>
        <taxon>Rhodobacterales</taxon>
        <taxon>Paracoccaceae</taxon>
        <taxon>Paracoccus</taxon>
    </lineage>
</organism>
<dbReference type="PANTHER" id="PTHR43391">
    <property type="entry name" value="RETINOL DEHYDROGENASE-RELATED"/>
    <property type="match status" value="1"/>
</dbReference>
<dbReference type="Gene3D" id="3.40.50.720">
    <property type="entry name" value="NAD(P)-binding Rossmann-like Domain"/>
    <property type="match status" value="1"/>
</dbReference>
<dbReference type="KEGG" id="paro:CUV01_06035"/>
<gene>
    <name evidence="4" type="ORF">CUV01_06035</name>
</gene>
<dbReference type="PRINTS" id="PR00081">
    <property type="entry name" value="GDHRDH"/>
</dbReference>
<evidence type="ECO:0000313" key="4">
    <source>
        <dbReference type="EMBL" id="AUH33011.1"/>
    </source>
</evidence>
<dbReference type="Pfam" id="PF00106">
    <property type="entry name" value="adh_short"/>
    <property type="match status" value="1"/>
</dbReference>
<dbReference type="EMBL" id="CP025408">
    <property type="protein sequence ID" value="AUH33011.1"/>
    <property type="molecule type" value="Genomic_DNA"/>
</dbReference>